<accession>A0A565BEV5</accession>
<dbReference type="PANTHER" id="PTHR24007">
    <property type="entry name" value="BRCA1-ASSOCIATED PROTEIN"/>
    <property type="match status" value="1"/>
</dbReference>
<evidence type="ECO:0000313" key="2">
    <source>
        <dbReference type="EMBL" id="VVB00155.1"/>
    </source>
</evidence>
<dbReference type="OrthoDB" id="273556at2759"/>
<gene>
    <name evidence="2" type="ORF">ANE_LOCUS10599</name>
</gene>
<name>A0A565BEV5_9BRAS</name>
<proteinExistence type="predicted"/>
<comment type="caution">
    <text evidence="2">The sequence shown here is derived from an EMBL/GenBank/DDBJ whole genome shotgun (WGS) entry which is preliminary data.</text>
</comment>
<dbReference type="GO" id="GO:0005737">
    <property type="term" value="C:cytoplasm"/>
    <property type="evidence" value="ECO:0007669"/>
    <property type="project" value="TreeGrafter"/>
</dbReference>
<feature type="domain" description="UBP-type" evidence="1">
    <location>
        <begin position="134"/>
        <end position="180"/>
    </location>
</feature>
<organism evidence="2 3">
    <name type="scientific">Arabis nemorensis</name>
    <dbReference type="NCBI Taxonomy" id="586526"/>
    <lineage>
        <taxon>Eukaryota</taxon>
        <taxon>Viridiplantae</taxon>
        <taxon>Streptophyta</taxon>
        <taxon>Embryophyta</taxon>
        <taxon>Tracheophyta</taxon>
        <taxon>Spermatophyta</taxon>
        <taxon>Magnoliopsida</taxon>
        <taxon>eudicotyledons</taxon>
        <taxon>Gunneridae</taxon>
        <taxon>Pentapetalae</taxon>
        <taxon>rosids</taxon>
        <taxon>malvids</taxon>
        <taxon>Brassicales</taxon>
        <taxon>Brassicaceae</taxon>
        <taxon>Arabideae</taxon>
        <taxon>Arabis</taxon>
    </lineage>
</organism>
<dbReference type="AlphaFoldDB" id="A0A565BEV5"/>
<keyword evidence="3" id="KW-1185">Reference proteome</keyword>
<sequence length="262" mass="28481">MARSQTLAHDPPLSYSSLFPISFPLSILSDSVSPASTMSPKSSSSDRYSVLITLSDQSAADGFHKNLNGKKYAPSEAEVCHILSVELTEFDELAVSTPAGFTEFILMSLLLPHLAHVLPHAHLFMCQQQDEILSCSICGKTENVWGMPCLWLLRYKGGHSIRHWKETHHCYSLDLRTPVVSHTKETVASVNGVRIRDLAEPSSTAKLIHLLGTQRQASGSSGLVEAEIVDGDGGVAVIIAGEEGSNDYGDVTVVDKMKQHEL</sequence>
<dbReference type="SUPFAM" id="SSF57850">
    <property type="entry name" value="RING/U-box"/>
    <property type="match status" value="1"/>
</dbReference>
<dbReference type="GO" id="GO:0016567">
    <property type="term" value="P:protein ubiquitination"/>
    <property type="evidence" value="ECO:0007669"/>
    <property type="project" value="TreeGrafter"/>
</dbReference>
<dbReference type="PANTHER" id="PTHR24007:SF10">
    <property type="entry name" value="BRAP2 RING ZNF UBP DOMAIN-CONTAINING PROTEIN 1"/>
    <property type="match status" value="1"/>
</dbReference>
<protein>
    <recommendedName>
        <fullName evidence="1">UBP-type domain-containing protein</fullName>
    </recommendedName>
</protein>
<reference evidence="2" key="1">
    <citation type="submission" date="2019-07" db="EMBL/GenBank/DDBJ databases">
        <authorList>
            <person name="Dittberner H."/>
        </authorList>
    </citation>
    <scope>NUCLEOTIDE SEQUENCE [LARGE SCALE GENOMIC DNA]</scope>
</reference>
<dbReference type="InterPro" id="IPR001607">
    <property type="entry name" value="Znf_UBP"/>
</dbReference>
<dbReference type="GO" id="GO:0007265">
    <property type="term" value="P:Ras protein signal transduction"/>
    <property type="evidence" value="ECO:0007669"/>
    <property type="project" value="TreeGrafter"/>
</dbReference>
<dbReference type="Proteomes" id="UP000489600">
    <property type="component" value="Unassembled WGS sequence"/>
</dbReference>
<dbReference type="Pfam" id="PF07576">
    <property type="entry name" value="BRAP2"/>
    <property type="match status" value="1"/>
</dbReference>
<dbReference type="GO" id="GO:0008270">
    <property type="term" value="F:zinc ion binding"/>
    <property type="evidence" value="ECO:0007669"/>
    <property type="project" value="InterPro"/>
</dbReference>
<dbReference type="InterPro" id="IPR011422">
    <property type="entry name" value="BRAP2/ETP1_RRM"/>
</dbReference>
<dbReference type="SMART" id="SM00290">
    <property type="entry name" value="ZnF_UBP"/>
    <property type="match status" value="1"/>
</dbReference>
<evidence type="ECO:0000259" key="1">
    <source>
        <dbReference type="SMART" id="SM00290"/>
    </source>
</evidence>
<evidence type="ECO:0000313" key="3">
    <source>
        <dbReference type="Proteomes" id="UP000489600"/>
    </source>
</evidence>
<dbReference type="GO" id="GO:0061630">
    <property type="term" value="F:ubiquitin protein ligase activity"/>
    <property type="evidence" value="ECO:0007669"/>
    <property type="project" value="TreeGrafter"/>
</dbReference>
<dbReference type="EMBL" id="CABITT030000004">
    <property type="protein sequence ID" value="VVB00155.1"/>
    <property type="molecule type" value="Genomic_DNA"/>
</dbReference>